<dbReference type="Proteomes" id="UP000287306">
    <property type="component" value="Unassembled WGS sequence"/>
</dbReference>
<dbReference type="PANTHER" id="PTHR10073:SF12">
    <property type="entry name" value="DNA MISMATCH REPAIR PROTEIN MLH1"/>
    <property type="match status" value="1"/>
</dbReference>
<dbReference type="GO" id="GO:0005524">
    <property type="term" value="F:ATP binding"/>
    <property type="evidence" value="ECO:0007669"/>
    <property type="project" value="InterPro"/>
</dbReference>
<dbReference type="InterPro" id="IPR036890">
    <property type="entry name" value="HATPase_C_sf"/>
</dbReference>
<keyword evidence="2" id="KW-0227">DNA damage</keyword>
<dbReference type="InterPro" id="IPR037198">
    <property type="entry name" value="MutL_C_sf"/>
</dbReference>
<dbReference type="GO" id="GO:0006298">
    <property type="term" value="P:mismatch repair"/>
    <property type="evidence" value="ECO:0007669"/>
    <property type="project" value="InterPro"/>
</dbReference>
<gene>
    <name evidence="6" type="ORF">CSW38_04575</name>
</gene>
<dbReference type="InterPro" id="IPR014790">
    <property type="entry name" value="MutL_C"/>
</dbReference>
<dbReference type="SMART" id="SM01340">
    <property type="entry name" value="DNA_mis_repair"/>
    <property type="match status" value="1"/>
</dbReference>
<dbReference type="GO" id="GO:0032300">
    <property type="term" value="C:mismatch repair complex"/>
    <property type="evidence" value="ECO:0007669"/>
    <property type="project" value="InterPro"/>
</dbReference>
<dbReference type="InterPro" id="IPR042120">
    <property type="entry name" value="MutL_C_dimsub"/>
</dbReference>
<accession>A0A430S087</accession>
<evidence type="ECO:0000256" key="3">
    <source>
        <dbReference type="SAM" id="MobiDB-lite"/>
    </source>
</evidence>
<dbReference type="Pfam" id="PF02518">
    <property type="entry name" value="HATPase_c"/>
    <property type="match status" value="1"/>
</dbReference>
<dbReference type="SUPFAM" id="SSF55874">
    <property type="entry name" value="ATPase domain of HSP90 chaperone/DNA topoisomerase II/histidine kinase"/>
    <property type="match status" value="1"/>
</dbReference>
<evidence type="ECO:0000313" key="6">
    <source>
        <dbReference type="EMBL" id="RTH26936.1"/>
    </source>
</evidence>
<sequence length="567" mass="63182">MIRPLPEELRGLLARGEVLFSLRDVVRELLENALDAGAKRVRVELYGGGRERAFPEGNTWRAFPEGNTWRAFPEGNTWRIVVEDDGQGIPLAELPLAVEPFATSKLLDPGRITALGFRGQALYALRQAALLRIRSRPRFQVGGGLLLAQGERVEVREVAAPPGTRVGVVGWEGEGSEREVAELLRRYLLHYPWLSLAFFAEGEARLLFPGAGLKEAARLAFGRVLAERLLPVEREAGGMRLQGLLSGPQASRTRPDLLFLAINGRPVAWPEGLLKTVRRAYRELLPEGHFPVGVLNLTLPLEAFRLRLDARKEEVAVLEEAEAFVEEGLREAFQRHNLARSLPEPRPLMPLSPPTPSGLPPLRYLGQFRGSYLLAEAGDTLYLVDQHAAHERVLYEEFQRRLKEEGLRELPYPVLVELSPAEEVLLPERQEALASLFALEAFGPGRVRLLAAPSFLHPYPLLLPEIFREALRGEGKSLTELLARLACLPAVKAGHPLSRTEGQALLDALLQCQTPWVCPHGRPTLLALKEEDLIRRFGRRSGARAGEESRLRRPEEGLPEEPWPRGG</sequence>
<evidence type="ECO:0000259" key="5">
    <source>
        <dbReference type="SMART" id="SM01340"/>
    </source>
</evidence>
<dbReference type="InterPro" id="IPR038973">
    <property type="entry name" value="MutL/Mlh/Pms-like"/>
</dbReference>
<dbReference type="PANTHER" id="PTHR10073">
    <property type="entry name" value="DNA MISMATCH REPAIR PROTEIN MLH, PMS, MUTL"/>
    <property type="match status" value="1"/>
</dbReference>
<evidence type="ECO:0000256" key="2">
    <source>
        <dbReference type="ARBA" id="ARBA00022763"/>
    </source>
</evidence>
<reference evidence="6 7" key="1">
    <citation type="journal article" date="2019" name="Extremophiles">
        <title>Biogeography of thermophiles and predominance of Thermus scotoductus in domestic water heaters.</title>
        <authorList>
            <person name="Wilpiszeski R.L."/>
            <person name="Zhang Z."/>
            <person name="House C.H."/>
        </authorList>
    </citation>
    <scope>NUCLEOTIDE SEQUENCE [LARGE SCALE GENOMIC DNA]</scope>
    <source>
        <strain evidence="6 7">25_S25</strain>
    </source>
</reference>
<dbReference type="AlphaFoldDB" id="A0A430S087"/>
<dbReference type="InterPro" id="IPR020568">
    <property type="entry name" value="Ribosomal_Su5_D2-typ_SF"/>
</dbReference>
<dbReference type="GO" id="GO:0140664">
    <property type="term" value="F:ATP-dependent DNA damage sensor activity"/>
    <property type="evidence" value="ECO:0007669"/>
    <property type="project" value="InterPro"/>
</dbReference>
<dbReference type="RefSeq" id="WP_126201454.1">
    <property type="nucleotide sequence ID" value="NZ_PELY01000111.1"/>
</dbReference>
<dbReference type="SMART" id="SM00853">
    <property type="entry name" value="MutL_C"/>
    <property type="match status" value="1"/>
</dbReference>
<dbReference type="InterPro" id="IPR013507">
    <property type="entry name" value="DNA_mismatch_S5_2-like"/>
</dbReference>
<dbReference type="InterPro" id="IPR042121">
    <property type="entry name" value="MutL_C_regsub"/>
</dbReference>
<dbReference type="InterPro" id="IPR014721">
    <property type="entry name" value="Ribsml_uS5_D2-typ_fold_subgr"/>
</dbReference>
<dbReference type="SUPFAM" id="SSF118116">
    <property type="entry name" value="DNA mismatch repair protein MutL"/>
    <property type="match status" value="1"/>
</dbReference>
<comment type="caution">
    <text evidence="6">The sequence shown here is derived from an EMBL/GenBank/DDBJ whole genome shotgun (WGS) entry which is preliminary data.</text>
</comment>
<dbReference type="GO" id="GO:0030983">
    <property type="term" value="F:mismatched DNA binding"/>
    <property type="evidence" value="ECO:0007669"/>
    <property type="project" value="InterPro"/>
</dbReference>
<dbReference type="Gene3D" id="3.30.230.10">
    <property type="match status" value="1"/>
</dbReference>
<name>A0A430S087_THESC</name>
<dbReference type="SUPFAM" id="SSF54211">
    <property type="entry name" value="Ribosomal protein S5 domain 2-like"/>
    <property type="match status" value="1"/>
</dbReference>
<dbReference type="Pfam" id="PF01119">
    <property type="entry name" value="DNA_mis_repair"/>
    <property type="match status" value="1"/>
</dbReference>
<evidence type="ECO:0000259" key="4">
    <source>
        <dbReference type="SMART" id="SM00853"/>
    </source>
</evidence>
<organism evidence="6 7">
    <name type="scientific">Thermus scotoductus</name>
    <dbReference type="NCBI Taxonomy" id="37636"/>
    <lineage>
        <taxon>Bacteria</taxon>
        <taxon>Thermotogati</taxon>
        <taxon>Deinococcota</taxon>
        <taxon>Deinococci</taxon>
        <taxon>Thermales</taxon>
        <taxon>Thermaceae</taxon>
        <taxon>Thermus</taxon>
    </lineage>
</organism>
<dbReference type="Pfam" id="PF08676">
    <property type="entry name" value="MutL_C"/>
    <property type="match status" value="1"/>
</dbReference>
<evidence type="ECO:0000256" key="1">
    <source>
        <dbReference type="ARBA" id="ARBA00006082"/>
    </source>
</evidence>
<dbReference type="Gene3D" id="3.30.1370.100">
    <property type="entry name" value="MutL, C-terminal domain, regulatory subdomain"/>
    <property type="match status" value="1"/>
</dbReference>
<dbReference type="InterPro" id="IPR003594">
    <property type="entry name" value="HATPase_dom"/>
</dbReference>
<evidence type="ECO:0000313" key="7">
    <source>
        <dbReference type="Proteomes" id="UP000287306"/>
    </source>
</evidence>
<feature type="domain" description="MutL C-terminal dimerisation" evidence="4">
    <location>
        <begin position="364"/>
        <end position="497"/>
    </location>
</feature>
<dbReference type="CDD" id="cd00782">
    <property type="entry name" value="MutL_Trans"/>
    <property type="match status" value="1"/>
</dbReference>
<dbReference type="Gene3D" id="3.30.565.10">
    <property type="entry name" value="Histidine kinase-like ATPase, C-terminal domain"/>
    <property type="match status" value="1"/>
</dbReference>
<proteinExistence type="inferred from homology"/>
<comment type="similarity">
    <text evidence="1">Belongs to the DNA mismatch repair MutL/HexB family.</text>
</comment>
<feature type="region of interest" description="Disordered" evidence="3">
    <location>
        <begin position="539"/>
        <end position="567"/>
    </location>
</feature>
<dbReference type="GO" id="GO:0016887">
    <property type="term" value="F:ATP hydrolysis activity"/>
    <property type="evidence" value="ECO:0007669"/>
    <property type="project" value="InterPro"/>
</dbReference>
<dbReference type="EMBL" id="PELY01000111">
    <property type="protein sequence ID" value="RTH26936.1"/>
    <property type="molecule type" value="Genomic_DNA"/>
</dbReference>
<protein>
    <submittedName>
        <fullName evidence="6">DNA mismatch repair protein MutL</fullName>
    </submittedName>
</protein>
<dbReference type="Gene3D" id="3.30.1540.20">
    <property type="entry name" value="MutL, C-terminal domain, dimerisation subdomain"/>
    <property type="match status" value="1"/>
</dbReference>
<feature type="domain" description="DNA mismatch repair protein S5" evidence="5">
    <location>
        <begin position="217"/>
        <end position="334"/>
    </location>
</feature>
<feature type="compositionally biased region" description="Basic and acidic residues" evidence="3">
    <location>
        <begin position="545"/>
        <end position="556"/>
    </location>
</feature>